<dbReference type="EMBL" id="KQ997062">
    <property type="protein sequence ID" value="KZV44318.1"/>
    <property type="molecule type" value="Genomic_DNA"/>
</dbReference>
<accession>A0A2Z7CBQ7</accession>
<reference evidence="2 3" key="1">
    <citation type="journal article" date="2015" name="Proc. Natl. Acad. Sci. U.S.A.">
        <title>The resurrection genome of Boea hygrometrica: A blueprint for survival of dehydration.</title>
        <authorList>
            <person name="Xiao L."/>
            <person name="Yang G."/>
            <person name="Zhang L."/>
            <person name="Yang X."/>
            <person name="Zhao S."/>
            <person name="Ji Z."/>
            <person name="Zhou Q."/>
            <person name="Hu M."/>
            <person name="Wang Y."/>
            <person name="Chen M."/>
            <person name="Xu Y."/>
            <person name="Jin H."/>
            <person name="Xiao X."/>
            <person name="Hu G."/>
            <person name="Bao F."/>
            <person name="Hu Y."/>
            <person name="Wan P."/>
            <person name="Li L."/>
            <person name="Deng X."/>
            <person name="Kuang T."/>
            <person name="Xiang C."/>
            <person name="Zhu J.K."/>
            <person name="Oliver M.J."/>
            <person name="He Y."/>
        </authorList>
    </citation>
    <scope>NUCLEOTIDE SEQUENCE [LARGE SCALE GENOMIC DNA]</scope>
    <source>
        <strain evidence="3">cv. XS01</strain>
    </source>
</reference>
<dbReference type="Proteomes" id="UP000250235">
    <property type="component" value="Unassembled WGS sequence"/>
</dbReference>
<dbReference type="AlphaFoldDB" id="A0A2Z7CBQ7"/>
<gene>
    <name evidence="2" type="ORF">F511_24951</name>
</gene>
<evidence type="ECO:0000313" key="2">
    <source>
        <dbReference type="EMBL" id="KZV44318.1"/>
    </source>
</evidence>
<feature type="compositionally biased region" description="Polar residues" evidence="1">
    <location>
        <begin position="93"/>
        <end position="105"/>
    </location>
</feature>
<organism evidence="2 3">
    <name type="scientific">Dorcoceras hygrometricum</name>
    <dbReference type="NCBI Taxonomy" id="472368"/>
    <lineage>
        <taxon>Eukaryota</taxon>
        <taxon>Viridiplantae</taxon>
        <taxon>Streptophyta</taxon>
        <taxon>Embryophyta</taxon>
        <taxon>Tracheophyta</taxon>
        <taxon>Spermatophyta</taxon>
        <taxon>Magnoliopsida</taxon>
        <taxon>eudicotyledons</taxon>
        <taxon>Gunneridae</taxon>
        <taxon>Pentapetalae</taxon>
        <taxon>asterids</taxon>
        <taxon>lamiids</taxon>
        <taxon>Lamiales</taxon>
        <taxon>Gesneriaceae</taxon>
        <taxon>Didymocarpoideae</taxon>
        <taxon>Trichosporeae</taxon>
        <taxon>Loxocarpinae</taxon>
        <taxon>Dorcoceras</taxon>
    </lineage>
</organism>
<evidence type="ECO:0000256" key="1">
    <source>
        <dbReference type="SAM" id="MobiDB-lite"/>
    </source>
</evidence>
<sequence>MGIDQLGFQSVQLGYLKILQMGNVDPNNTKAEKEYELELSLKQSKSLTQKLKRAEELSGLTCENVRATLLLRVPSPTLTQEIELVPIERATQDDLNATSLGPNNGENRRQFIGEGFE</sequence>
<proteinExistence type="predicted"/>
<feature type="region of interest" description="Disordered" evidence="1">
    <location>
        <begin position="93"/>
        <end position="117"/>
    </location>
</feature>
<protein>
    <submittedName>
        <fullName evidence="2">Uncharacterized protein</fullName>
    </submittedName>
</protein>
<evidence type="ECO:0000313" key="3">
    <source>
        <dbReference type="Proteomes" id="UP000250235"/>
    </source>
</evidence>
<keyword evidence="3" id="KW-1185">Reference proteome</keyword>
<name>A0A2Z7CBQ7_9LAMI</name>